<evidence type="ECO:0000313" key="2">
    <source>
        <dbReference type="EMBL" id="KAF0031845.1"/>
    </source>
</evidence>
<comment type="caution">
    <text evidence="2">The sequence shown here is derived from an EMBL/GenBank/DDBJ whole genome shotgun (WGS) entry which is preliminary data.</text>
</comment>
<protein>
    <submittedName>
        <fullName evidence="2">Uncharacterized protein</fullName>
    </submittedName>
</protein>
<sequence length="69" mass="8124">MRFICSHNVDTTRSRRVKQLLLREPTPTRRTNSPPQFSSNMETNAPLVDSSRRSLYTVRTQRNILQIHN</sequence>
<evidence type="ECO:0000256" key="1">
    <source>
        <dbReference type="SAM" id="MobiDB-lite"/>
    </source>
</evidence>
<dbReference type="Proteomes" id="UP000438429">
    <property type="component" value="Unassembled WGS sequence"/>
</dbReference>
<name>A0A6A4SGV7_SCOMX</name>
<dbReference type="EMBL" id="VEVO01000014">
    <property type="protein sequence ID" value="KAF0031845.1"/>
    <property type="molecule type" value="Genomic_DNA"/>
</dbReference>
<feature type="compositionally biased region" description="Polar residues" evidence="1">
    <location>
        <begin position="28"/>
        <end position="43"/>
    </location>
</feature>
<feature type="region of interest" description="Disordered" evidence="1">
    <location>
        <begin position="25"/>
        <end position="45"/>
    </location>
</feature>
<dbReference type="AlphaFoldDB" id="A0A6A4SGV7"/>
<reference evidence="2 3" key="1">
    <citation type="submission" date="2019-06" db="EMBL/GenBank/DDBJ databases">
        <title>Draft genomes of female and male turbot (Scophthalmus maximus).</title>
        <authorList>
            <person name="Xu H."/>
            <person name="Xu X.-W."/>
            <person name="Shao C."/>
            <person name="Chen S."/>
        </authorList>
    </citation>
    <scope>NUCLEOTIDE SEQUENCE [LARGE SCALE GENOMIC DNA]</scope>
    <source>
        <strain evidence="2">Ysfricsl-2016a</strain>
        <tissue evidence="2">Blood</tissue>
    </source>
</reference>
<accession>A0A6A4SGV7</accession>
<gene>
    <name evidence="2" type="ORF">F2P81_016400</name>
</gene>
<evidence type="ECO:0000313" key="3">
    <source>
        <dbReference type="Proteomes" id="UP000438429"/>
    </source>
</evidence>
<proteinExistence type="predicted"/>
<organism evidence="2 3">
    <name type="scientific">Scophthalmus maximus</name>
    <name type="common">Turbot</name>
    <name type="synonym">Psetta maxima</name>
    <dbReference type="NCBI Taxonomy" id="52904"/>
    <lineage>
        <taxon>Eukaryota</taxon>
        <taxon>Metazoa</taxon>
        <taxon>Chordata</taxon>
        <taxon>Craniata</taxon>
        <taxon>Vertebrata</taxon>
        <taxon>Euteleostomi</taxon>
        <taxon>Actinopterygii</taxon>
        <taxon>Neopterygii</taxon>
        <taxon>Teleostei</taxon>
        <taxon>Neoteleostei</taxon>
        <taxon>Acanthomorphata</taxon>
        <taxon>Carangaria</taxon>
        <taxon>Pleuronectiformes</taxon>
        <taxon>Pleuronectoidei</taxon>
        <taxon>Scophthalmidae</taxon>
        <taxon>Scophthalmus</taxon>
    </lineage>
</organism>